<protein>
    <submittedName>
        <fullName evidence="3">Uncharacterized protein</fullName>
    </submittedName>
</protein>
<organism evidence="3 6">
    <name type="scientific">Georgenia soli</name>
    <dbReference type="NCBI Taxonomy" id="638953"/>
    <lineage>
        <taxon>Bacteria</taxon>
        <taxon>Bacillati</taxon>
        <taxon>Actinomycetota</taxon>
        <taxon>Actinomycetes</taxon>
        <taxon>Micrococcales</taxon>
        <taxon>Bogoriellaceae</taxon>
        <taxon>Georgenia</taxon>
    </lineage>
</organism>
<name>A0A2A9F147_9MICO</name>
<feature type="compositionally biased region" description="Basic and acidic residues" evidence="2">
    <location>
        <begin position="64"/>
        <end position="77"/>
    </location>
</feature>
<dbReference type="EMBL" id="PDJI01000003">
    <property type="protein sequence ID" value="PFG45022.1"/>
    <property type="molecule type" value="Genomic_DNA"/>
</dbReference>
<dbReference type="AlphaFoldDB" id="A0A2A9F147"/>
<dbReference type="EMBL" id="PDJI01000003">
    <property type="protein sequence ID" value="PFG45018.1"/>
    <property type="molecule type" value="Genomic_DNA"/>
</dbReference>
<sequence length="112" mass="12442">MTKELSVEDAEKKARELLDRRIASVRTLVTARQRLAELREQVAEAERDHVRLYNAALSDGWSPDELRKLGLTEPEKKARTRRRAAAKKPAADTTGVDGQATAPAPEPEPSLN</sequence>
<dbReference type="RefSeq" id="WP_098482099.1">
    <property type="nucleotide sequence ID" value="NZ_PDJI01000003.1"/>
</dbReference>
<evidence type="ECO:0000256" key="1">
    <source>
        <dbReference type="SAM" id="Coils"/>
    </source>
</evidence>
<evidence type="ECO:0000313" key="5">
    <source>
        <dbReference type="EMBL" id="PFG45022.1"/>
    </source>
</evidence>
<gene>
    <name evidence="3" type="ORF">ATJ97_0151</name>
    <name evidence="4" type="ORF">ATJ97_0300</name>
    <name evidence="5" type="ORF">ATJ97_0307</name>
</gene>
<feature type="region of interest" description="Disordered" evidence="2">
    <location>
        <begin position="61"/>
        <end position="112"/>
    </location>
</feature>
<dbReference type="OrthoDB" id="4948301at2"/>
<evidence type="ECO:0000313" key="6">
    <source>
        <dbReference type="Proteomes" id="UP000222106"/>
    </source>
</evidence>
<reference evidence="3 6" key="1">
    <citation type="submission" date="2017-10" db="EMBL/GenBank/DDBJ databases">
        <title>Sequencing the genomes of 1000 actinobacteria strains.</title>
        <authorList>
            <person name="Klenk H.-P."/>
        </authorList>
    </citation>
    <scope>NUCLEOTIDE SEQUENCE [LARGE SCALE GENOMIC DNA]</scope>
    <source>
        <strain evidence="3 6">DSM 21838</strain>
    </source>
</reference>
<dbReference type="Proteomes" id="UP000222106">
    <property type="component" value="Unassembled WGS sequence"/>
</dbReference>
<keyword evidence="6" id="KW-1185">Reference proteome</keyword>
<evidence type="ECO:0000313" key="4">
    <source>
        <dbReference type="EMBL" id="PFG45018.1"/>
    </source>
</evidence>
<keyword evidence="1" id="KW-0175">Coiled coil</keyword>
<evidence type="ECO:0000313" key="3">
    <source>
        <dbReference type="EMBL" id="PFG44878.1"/>
    </source>
</evidence>
<dbReference type="EMBL" id="PDJI01000003">
    <property type="protein sequence ID" value="PFG44878.1"/>
    <property type="molecule type" value="Genomic_DNA"/>
</dbReference>
<evidence type="ECO:0000256" key="2">
    <source>
        <dbReference type="SAM" id="MobiDB-lite"/>
    </source>
</evidence>
<accession>A0A2A9F147</accession>
<feature type="coiled-coil region" evidence="1">
    <location>
        <begin position="28"/>
        <end position="55"/>
    </location>
</feature>
<proteinExistence type="predicted"/>
<comment type="caution">
    <text evidence="3">The sequence shown here is derived from an EMBL/GenBank/DDBJ whole genome shotgun (WGS) entry which is preliminary data.</text>
</comment>